<feature type="region of interest" description="Disordered" evidence="1">
    <location>
        <begin position="1"/>
        <end position="123"/>
    </location>
</feature>
<protein>
    <recommendedName>
        <fullName evidence="2">Myb/SANT-like DNA-binding domain-containing protein</fullName>
    </recommendedName>
</protein>
<gene>
    <name evidence="3" type="ORF">SK128_013682</name>
</gene>
<evidence type="ECO:0000259" key="2">
    <source>
        <dbReference type="Pfam" id="PF13837"/>
    </source>
</evidence>
<evidence type="ECO:0000313" key="4">
    <source>
        <dbReference type="Proteomes" id="UP001381693"/>
    </source>
</evidence>
<dbReference type="Proteomes" id="UP001381693">
    <property type="component" value="Unassembled WGS sequence"/>
</dbReference>
<comment type="caution">
    <text evidence="3">The sequence shown here is derived from an EMBL/GenBank/DDBJ whole genome shotgun (WGS) entry which is preliminary data.</text>
</comment>
<dbReference type="Gene3D" id="1.10.10.60">
    <property type="entry name" value="Homeodomain-like"/>
    <property type="match status" value="1"/>
</dbReference>
<feature type="domain" description="Myb/SANT-like DNA-binding" evidence="2">
    <location>
        <begin position="133"/>
        <end position="217"/>
    </location>
</feature>
<dbReference type="InterPro" id="IPR044822">
    <property type="entry name" value="Myb_DNA-bind_4"/>
</dbReference>
<feature type="compositionally biased region" description="Basic and acidic residues" evidence="1">
    <location>
        <begin position="1"/>
        <end position="42"/>
    </location>
</feature>
<evidence type="ECO:0000313" key="3">
    <source>
        <dbReference type="EMBL" id="KAK7022874.1"/>
    </source>
</evidence>
<evidence type="ECO:0000256" key="1">
    <source>
        <dbReference type="SAM" id="MobiDB-lite"/>
    </source>
</evidence>
<proteinExistence type="predicted"/>
<feature type="compositionally biased region" description="Low complexity" evidence="1">
    <location>
        <begin position="43"/>
        <end position="54"/>
    </location>
</feature>
<name>A0AAN8WAP0_HALRR</name>
<feature type="compositionally biased region" description="Basic and acidic residues" evidence="1">
    <location>
        <begin position="55"/>
        <end position="66"/>
    </location>
</feature>
<dbReference type="Pfam" id="PF13837">
    <property type="entry name" value="Myb_DNA-bind_4"/>
    <property type="match status" value="1"/>
</dbReference>
<keyword evidence="4" id="KW-1185">Reference proteome</keyword>
<dbReference type="AlphaFoldDB" id="A0AAN8WAP0"/>
<sequence>MSEVDRAKELQDDSPIDLKKPSNKETKSRKTDSMIKDLESESPKSVSSESLSEDSLMKDKEDEKSTKTTKPNFSKGRKRMRKKDETEENGVPDIKSEVMSQTKKKRKKNGVSEEPENGNKKDHIIVSDASEGFNHSATLLFIDCVSKNKNLLKTKQSMEMFSRIRKMMAEEGFTFTEAKLRKKWYNLLVNYRRILERANEIGDLVLSWPYYEPMDNIISDTKALALNNNEEDIDTASNRKSFGKANGMTTRKTSKEVLSLVSSSRTKFDREDNDFQRAFLTEWEEREQRREERDIIKLNLLQKIAKSLETLTRKQDDLIFILKKGK</sequence>
<organism evidence="3 4">
    <name type="scientific">Halocaridina rubra</name>
    <name type="common">Hawaiian red shrimp</name>
    <dbReference type="NCBI Taxonomy" id="373956"/>
    <lineage>
        <taxon>Eukaryota</taxon>
        <taxon>Metazoa</taxon>
        <taxon>Ecdysozoa</taxon>
        <taxon>Arthropoda</taxon>
        <taxon>Crustacea</taxon>
        <taxon>Multicrustacea</taxon>
        <taxon>Malacostraca</taxon>
        <taxon>Eumalacostraca</taxon>
        <taxon>Eucarida</taxon>
        <taxon>Decapoda</taxon>
        <taxon>Pleocyemata</taxon>
        <taxon>Caridea</taxon>
        <taxon>Atyoidea</taxon>
        <taxon>Atyidae</taxon>
        <taxon>Halocaridina</taxon>
    </lineage>
</organism>
<dbReference type="EMBL" id="JAXCGZ010022831">
    <property type="protein sequence ID" value="KAK7022874.1"/>
    <property type="molecule type" value="Genomic_DNA"/>
</dbReference>
<reference evidence="3 4" key="1">
    <citation type="submission" date="2023-11" db="EMBL/GenBank/DDBJ databases">
        <title>Halocaridina rubra genome assembly.</title>
        <authorList>
            <person name="Smith C."/>
        </authorList>
    </citation>
    <scope>NUCLEOTIDE SEQUENCE [LARGE SCALE GENOMIC DNA]</scope>
    <source>
        <strain evidence="3">EP-1</strain>
        <tissue evidence="3">Whole</tissue>
    </source>
</reference>
<accession>A0AAN8WAP0</accession>